<dbReference type="EMBL" id="QEWE01000025">
    <property type="protein sequence ID" value="REJ26464.1"/>
    <property type="molecule type" value="Genomic_DNA"/>
</dbReference>
<evidence type="ECO:0000256" key="1">
    <source>
        <dbReference type="SAM" id="MobiDB-lite"/>
    </source>
</evidence>
<dbReference type="AlphaFoldDB" id="A0A3E0K0L4"/>
<evidence type="ECO:0000313" key="2">
    <source>
        <dbReference type="EMBL" id="REJ26464.1"/>
    </source>
</evidence>
<comment type="caution">
    <text evidence="2">The sequence shown here is derived from an EMBL/GenBank/DDBJ whole genome shotgun (WGS) entry which is preliminary data.</text>
</comment>
<protein>
    <submittedName>
        <fullName evidence="2">Uncharacterized protein</fullName>
    </submittedName>
</protein>
<proteinExistence type="predicted"/>
<reference evidence="2 3" key="1">
    <citation type="submission" date="2018-03" db="EMBL/GenBank/DDBJ databases">
        <authorList>
            <person name="Keele B.F."/>
        </authorList>
    </citation>
    <scope>NUCLEOTIDE SEQUENCE [LARGE SCALE GENOMIC DNA]</scope>
    <source>
        <strain evidence="2">ZCTH4_d</strain>
    </source>
</reference>
<feature type="region of interest" description="Disordered" evidence="1">
    <location>
        <begin position="19"/>
        <end position="49"/>
    </location>
</feature>
<organism evidence="2 3">
    <name type="scientific">Caldibacillus debilis</name>
    <dbReference type="NCBI Taxonomy" id="301148"/>
    <lineage>
        <taxon>Bacteria</taxon>
        <taxon>Bacillati</taxon>
        <taxon>Bacillota</taxon>
        <taxon>Bacilli</taxon>
        <taxon>Bacillales</taxon>
        <taxon>Bacillaceae</taxon>
        <taxon>Caldibacillus</taxon>
    </lineage>
</organism>
<dbReference type="Proteomes" id="UP000257014">
    <property type="component" value="Unassembled WGS sequence"/>
</dbReference>
<name>A0A3E0K0L4_9BACI</name>
<gene>
    <name evidence="2" type="ORF">C6P37_13395</name>
</gene>
<evidence type="ECO:0000313" key="3">
    <source>
        <dbReference type="Proteomes" id="UP000257014"/>
    </source>
</evidence>
<accession>A0A3E0K0L4</accession>
<feature type="compositionally biased region" description="Polar residues" evidence="1">
    <location>
        <begin position="22"/>
        <end position="31"/>
    </location>
</feature>
<sequence>MNRRNWNYKAVIHHDLRKQIPNEPTKSQIGKMTSGAGFPEFQKNRQNRKACCPQKVRLAAK</sequence>